<keyword evidence="8 17" id="KW-0406">Ion transport</keyword>
<evidence type="ECO:0000256" key="9">
    <source>
        <dbReference type="ARBA" id="ARBA00023136"/>
    </source>
</evidence>
<keyword evidence="5 17" id="KW-0812">Transmembrane</keyword>
<dbReference type="GO" id="GO:0004888">
    <property type="term" value="F:transmembrane signaling receptor activity"/>
    <property type="evidence" value="ECO:0007669"/>
    <property type="project" value="InterPro"/>
</dbReference>
<reference evidence="20" key="2">
    <citation type="journal article" date="2005" name="Proc. Natl. Acad. Sci. U.S.A.">
        <title>A nicotinic acetylcholine receptor mutation conferring target-site resistance to imidacloprid in Nilaparvata lugens (brown planthopper).</title>
        <authorList>
            <person name="Liu Z."/>
            <person name="Williamson M.S."/>
            <person name="Lansdell S.J."/>
            <person name="Denholm I."/>
            <person name="Han Z."/>
            <person name="Millar N.S."/>
        </authorList>
    </citation>
    <scope>NUCLEOTIDE SEQUENCE</scope>
</reference>
<accession>Q6U4B7</accession>
<dbReference type="InterPro" id="IPR018000">
    <property type="entry name" value="Neurotransmitter_ion_chnl_CS"/>
</dbReference>
<dbReference type="GO" id="GO:0022848">
    <property type="term" value="F:acetylcholine-gated monoatomic cation-selective channel activity"/>
    <property type="evidence" value="ECO:0007669"/>
    <property type="project" value="InterPro"/>
</dbReference>
<feature type="transmembrane region" description="Helical" evidence="17">
    <location>
        <begin position="342"/>
        <end position="360"/>
    </location>
</feature>
<dbReference type="SMR" id="Q6U4B7"/>
<comment type="function">
    <text evidence="1">After binding acetylcholine, the AChR responds by an extensive change in conformation that affects all subunits and leads to opening of an ion-conducting channel across the plasma membrane.</text>
</comment>
<feature type="transmembrane region" description="Helical" evidence="17">
    <location>
        <begin position="311"/>
        <end position="330"/>
    </location>
</feature>
<dbReference type="InterPro" id="IPR002394">
    <property type="entry name" value="Nicotinic_acetylcholine_rcpt"/>
</dbReference>
<keyword evidence="14" id="KW-1071">Ligand-gated ion channel</keyword>
<protein>
    <submittedName>
        <fullName evidence="21">Nicotinic acetylcholine receptor alpha 3 subunit</fullName>
    </submittedName>
</protein>
<dbReference type="Pfam" id="PF02931">
    <property type="entry name" value="Neur_chan_LBD"/>
    <property type="match status" value="1"/>
</dbReference>
<evidence type="ECO:0000256" key="2">
    <source>
        <dbReference type="ARBA" id="ARBA00009237"/>
    </source>
</evidence>
<keyword evidence="3 17" id="KW-0813">Transport</keyword>
<evidence type="ECO:0000256" key="5">
    <source>
        <dbReference type="ARBA" id="ARBA00022692"/>
    </source>
</evidence>
<dbReference type="EMBL" id="AY378701">
    <property type="protein sequence ID" value="AAQ75740.1"/>
    <property type="molecule type" value="mRNA"/>
</dbReference>
<organism evidence="21">
    <name type="scientific">Nilaparvata lugens</name>
    <name type="common">Brown planthopper</name>
    <dbReference type="NCBI Taxonomy" id="108931"/>
    <lineage>
        <taxon>Eukaryota</taxon>
        <taxon>Metazoa</taxon>
        <taxon>Ecdysozoa</taxon>
        <taxon>Arthropoda</taxon>
        <taxon>Hexapoda</taxon>
        <taxon>Insecta</taxon>
        <taxon>Pterygota</taxon>
        <taxon>Neoptera</taxon>
        <taxon>Paraneoptera</taxon>
        <taxon>Hemiptera</taxon>
        <taxon>Auchenorrhyncha</taxon>
        <taxon>Fulgoroidea</taxon>
        <taxon>Delphacidae</taxon>
        <taxon>Delphacinae</taxon>
        <taxon>Nilaparvata</taxon>
    </lineage>
</organism>
<feature type="transmembrane region" description="Helical" evidence="17">
    <location>
        <begin position="281"/>
        <end position="299"/>
    </location>
</feature>
<evidence type="ECO:0000256" key="17">
    <source>
        <dbReference type="RuleBase" id="RU000687"/>
    </source>
</evidence>
<evidence type="ECO:0000256" key="6">
    <source>
        <dbReference type="ARBA" id="ARBA00022989"/>
    </source>
</evidence>
<dbReference type="FunFam" id="2.70.170.10:FF:000013">
    <property type="entry name" value="Acetylcholine receptor subunit alpha"/>
    <property type="match status" value="1"/>
</dbReference>
<dbReference type="InterPro" id="IPR006201">
    <property type="entry name" value="Neur_channel"/>
</dbReference>
<dbReference type="SUPFAM" id="SSF90112">
    <property type="entry name" value="Neurotransmitter-gated ion-channel transmembrane pore"/>
    <property type="match status" value="1"/>
</dbReference>
<keyword evidence="15 17" id="KW-0407">Ion channel</keyword>
<evidence type="ECO:0000256" key="15">
    <source>
        <dbReference type="ARBA" id="ARBA00023303"/>
    </source>
</evidence>
<dbReference type="PROSITE" id="PS00236">
    <property type="entry name" value="NEUROTR_ION_CHANNEL"/>
    <property type="match status" value="1"/>
</dbReference>
<keyword evidence="11 21" id="KW-0675">Receptor</keyword>
<keyword evidence="4" id="KW-1003">Cell membrane</keyword>
<evidence type="ECO:0000256" key="8">
    <source>
        <dbReference type="ARBA" id="ARBA00023065"/>
    </source>
</evidence>
<dbReference type="PRINTS" id="PR00252">
    <property type="entry name" value="NRIONCHANNEL"/>
</dbReference>
<comment type="similarity">
    <text evidence="2">Belongs to the ligand-gated ion channel (TC 1.A.9) family. Acetylcholine receptor (TC 1.A.9.1) subfamily.</text>
</comment>
<evidence type="ECO:0000256" key="4">
    <source>
        <dbReference type="ARBA" id="ARBA00022475"/>
    </source>
</evidence>
<evidence type="ECO:0000256" key="12">
    <source>
        <dbReference type="ARBA" id="ARBA00023180"/>
    </source>
</evidence>
<keyword evidence="10" id="KW-1015">Disulfide bond</keyword>
<dbReference type="EMBL" id="AY378700">
    <property type="protein sequence ID" value="AAQ75739.1"/>
    <property type="molecule type" value="mRNA"/>
</dbReference>
<evidence type="ECO:0000256" key="7">
    <source>
        <dbReference type="ARBA" id="ARBA00023018"/>
    </source>
</evidence>
<evidence type="ECO:0000256" key="16">
    <source>
        <dbReference type="ARBA" id="ARBA00034104"/>
    </source>
</evidence>
<dbReference type="FunFam" id="1.20.58.390:FF:000001">
    <property type="entry name" value="Neuronal nicotinic acetylcholine receptor subunit 3"/>
    <property type="match status" value="1"/>
</dbReference>
<evidence type="ECO:0000256" key="14">
    <source>
        <dbReference type="ARBA" id="ARBA00023286"/>
    </source>
</evidence>
<feature type="domain" description="Neurotransmitter-gated ion-channel transmembrane" evidence="19">
    <location>
        <begin position="252"/>
        <end position="536"/>
    </location>
</feature>
<keyword evidence="9 17" id="KW-0472">Membrane</keyword>
<dbReference type="PRINTS" id="PR00254">
    <property type="entry name" value="NICOTINICR"/>
</dbReference>
<evidence type="ECO:0000259" key="18">
    <source>
        <dbReference type="Pfam" id="PF02931"/>
    </source>
</evidence>
<dbReference type="SUPFAM" id="SSF63712">
    <property type="entry name" value="Nicotinic receptor ligand binding domain-like"/>
    <property type="match status" value="1"/>
</dbReference>
<evidence type="ECO:0000259" key="19">
    <source>
        <dbReference type="Pfam" id="PF02932"/>
    </source>
</evidence>
<feature type="signal peptide" evidence="17">
    <location>
        <begin position="1"/>
        <end position="24"/>
    </location>
</feature>
<dbReference type="InterPro" id="IPR036719">
    <property type="entry name" value="Neuro-gated_channel_TM_sf"/>
</dbReference>
<dbReference type="AlphaFoldDB" id="Q6U4B7"/>
<evidence type="ECO:0000256" key="3">
    <source>
        <dbReference type="ARBA" id="ARBA00022448"/>
    </source>
</evidence>
<dbReference type="OrthoDB" id="5975154at2759"/>
<feature type="domain" description="Neurotransmitter-gated ion-channel ligand-binding" evidence="18">
    <location>
        <begin position="29"/>
        <end position="245"/>
    </location>
</feature>
<dbReference type="Pfam" id="PF02932">
    <property type="entry name" value="Neur_chan_memb"/>
    <property type="match status" value="1"/>
</dbReference>
<keyword evidence="6 17" id="KW-1133">Transmembrane helix</keyword>
<feature type="transmembrane region" description="Helical" evidence="17">
    <location>
        <begin position="246"/>
        <end position="269"/>
    </location>
</feature>
<dbReference type="PANTHER" id="PTHR18945">
    <property type="entry name" value="NEUROTRANSMITTER GATED ION CHANNEL"/>
    <property type="match status" value="1"/>
</dbReference>
<evidence type="ECO:0000256" key="1">
    <source>
        <dbReference type="ARBA" id="ARBA00003328"/>
    </source>
</evidence>
<keyword evidence="12" id="KW-0325">Glycoprotein</keyword>
<keyword evidence="13" id="KW-0628">Postsynaptic cell membrane</keyword>
<dbReference type="CDD" id="cd19064">
    <property type="entry name" value="LGIC_TM_nAChR"/>
    <property type="match status" value="1"/>
</dbReference>
<sequence>MAAGMPPPMLLLLFFLLLTHPADANPGAKRLYDDLLSNYNKLIRPVGNNSDRLLVKLGLKLSQLIDVNGKNQIKVTNVWLEVTWYDYKGHWNPASYGGVDDLYVPLLLHWGPDIVLYNNADGKYEVVTYGTAGILHKVEWKPPAIYKSFCEIDVEYFPFDEQKCVMKFGSWTYNGAQVDLLKHRIDQNYDDNKVSPEFYDKEYIVGIKMREHYTWLVPSERHEKYYTCCAEWYPIFFNIGMRRKTLFYTVNLIIPCVGISFLTILVFYLPKDSNEKVGLSISILLSLGVFFLLITGIIPPTSLVVPLIDKFVLFTKILVTLSVVVTVAVLNDKYRKPVTHRMSPWVKLLFIGGLPLILLMRGPEQDDKDLASKRGHHHNHGATKLSAAAAAAMAAAASSTAKSNPDSVRLHHLHQHLHLHLQLKHLKHDKGCNGMKAASHNRFGASAGAFGGLPSHHLGDGSLSDVYVVRKPYPFEMEKAIHDKGFIQNHVAEQDEFGGLDEFDQDDQDWGFVAMVLDRLFLWIFTIAGIVGTFKILSEAPGLYDKTKLIDMATKGIDMAASGVALLQFLPDIGN</sequence>
<proteinExistence type="evidence at transcript level"/>
<reference evidence="21" key="1">
    <citation type="submission" date="2003-08" db="EMBL/GenBank/DDBJ databases">
        <title>Nilaparvata lugens nicotinic acetylcholine receptor alpha subunit.</title>
        <authorList>
            <person name="Liu Z."/>
            <person name="Han Z."/>
            <person name="Zhang L."/>
        </authorList>
    </citation>
    <scope>NUCLEOTIDE SEQUENCE</scope>
</reference>
<evidence type="ECO:0000313" key="21">
    <source>
        <dbReference type="EMBL" id="AAQ75740.1"/>
    </source>
</evidence>
<evidence type="ECO:0000313" key="20">
    <source>
        <dbReference type="EMBL" id="AAQ75739.1"/>
    </source>
</evidence>
<dbReference type="Gene3D" id="2.70.170.10">
    <property type="entry name" value="Neurotransmitter-gated ion-channel ligand-binding domain"/>
    <property type="match status" value="1"/>
</dbReference>
<feature type="transmembrane region" description="Helical" evidence="17">
    <location>
        <begin position="520"/>
        <end position="538"/>
    </location>
</feature>
<dbReference type="InterPro" id="IPR006029">
    <property type="entry name" value="Neurotrans-gated_channel_TM"/>
</dbReference>
<evidence type="ECO:0000256" key="13">
    <source>
        <dbReference type="ARBA" id="ARBA00023257"/>
    </source>
</evidence>
<evidence type="ECO:0000256" key="10">
    <source>
        <dbReference type="ARBA" id="ARBA00023157"/>
    </source>
</evidence>
<comment type="subcellular location">
    <subcellularLocation>
        <location evidence="16">Postsynaptic cell membrane</location>
        <topology evidence="16">Multi-pass membrane protein</topology>
    </subcellularLocation>
</comment>
<keyword evidence="7" id="KW-0770">Synapse</keyword>
<dbReference type="InterPro" id="IPR006202">
    <property type="entry name" value="Neur_chan_lig-bd"/>
</dbReference>
<feature type="chain" id="PRO_5007709253" evidence="17">
    <location>
        <begin position="25"/>
        <end position="575"/>
    </location>
</feature>
<dbReference type="InterPro" id="IPR036734">
    <property type="entry name" value="Neur_chan_lig-bd_sf"/>
</dbReference>
<dbReference type="GO" id="GO:0045211">
    <property type="term" value="C:postsynaptic membrane"/>
    <property type="evidence" value="ECO:0007669"/>
    <property type="project" value="UniProtKB-SubCell"/>
</dbReference>
<name>Q6U4B7_NILLU</name>
<keyword evidence="17" id="KW-0732">Signal</keyword>
<dbReference type="Gene3D" id="1.20.58.390">
    <property type="entry name" value="Neurotransmitter-gated ion-channel transmembrane domain"/>
    <property type="match status" value="2"/>
</dbReference>
<evidence type="ECO:0000256" key="11">
    <source>
        <dbReference type="ARBA" id="ARBA00023170"/>
    </source>
</evidence>
<dbReference type="InterPro" id="IPR038050">
    <property type="entry name" value="Neuro_actylchol_rec"/>
</dbReference>